<name>A0A2A9F801_9PSEU</name>
<evidence type="ECO:0000256" key="1">
    <source>
        <dbReference type="SAM" id="Phobius"/>
    </source>
</evidence>
<keyword evidence="1" id="KW-1133">Transmembrane helix</keyword>
<keyword evidence="1" id="KW-0812">Transmembrane</keyword>
<feature type="transmembrane region" description="Helical" evidence="1">
    <location>
        <begin position="93"/>
        <end position="119"/>
    </location>
</feature>
<protein>
    <submittedName>
        <fullName evidence="2">Uncharacterized protein</fullName>
    </submittedName>
</protein>
<feature type="transmembrane region" description="Helical" evidence="1">
    <location>
        <begin position="24"/>
        <end position="42"/>
    </location>
</feature>
<reference evidence="2 3" key="1">
    <citation type="submission" date="2017-10" db="EMBL/GenBank/DDBJ databases">
        <title>Sequencing the genomes of 1000 actinobacteria strains.</title>
        <authorList>
            <person name="Klenk H.-P."/>
        </authorList>
    </citation>
    <scope>NUCLEOTIDE SEQUENCE [LARGE SCALE GENOMIC DNA]</scope>
    <source>
        <strain evidence="2 3">DSM 46092</strain>
    </source>
</reference>
<accession>A0A2A9F801</accession>
<dbReference type="Proteomes" id="UP000243542">
    <property type="component" value="Unassembled WGS sequence"/>
</dbReference>
<keyword evidence="1" id="KW-0472">Membrane</keyword>
<sequence length="144" mass="15638">MSVVDAIPAAHEALPGRLNRFRPVFLLVGVLAVAAGTVARIGRFGFNPSDQGFVLAATWRILHGEIPHVDVVSPRPLGSAYLHVLDFLVPAPLMLASGFVMMAQLSVATIALAALLTGWHHQARARHRSHLQHRQKGPGRRRDP</sequence>
<evidence type="ECO:0000313" key="2">
    <source>
        <dbReference type="EMBL" id="PFG46946.1"/>
    </source>
</evidence>
<proteinExistence type="predicted"/>
<gene>
    <name evidence="2" type="ORF">ATK36_1952</name>
</gene>
<dbReference type="EMBL" id="PDJK01000002">
    <property type="protein sequence ID" value="PFG46946.1"/>
    <property type="molecule type" value="Genomic_DNA"/>
</dbReference>
<dbReference type="RefSeq" id="WP_245914549.1">
    <property type="nucleotide sequence ID" value="NZ_JBIAKZ010000037.1"/>
</dbReference>
<keyword evidence="3" id="KW-1185">Reference proteome</keyword>
<organism evidence="2 3">
    <name type="scientific">Amycolatopsis sulphurea</name>
    <dbReference type="NCBI Taxonomy" id="76022"/>
    <lineage>
        <taxon>Bacteria</taxon>
        <taxon>Bacillati</taxon>
        <taxon>Actinomycetota</taxon>
        <taxon>Actinomycetes</taxon>
        <taxon>Pseudonocardiales</taxon>
        <taxon>Pseudonocardiaceae</taxon>
        <taxon>Amycolatopsis</taxon>
    </lineage>
</organism>
<dbReference type="AlphaFoldDB" id="A0A2A9F801"/>
<comment type="caution">
    <text evidence="2">The sequence shown here is derived from an EMBL/GenBank/DDBJ whole genome shotgun (WGS) entry which is preliminary data.</text>
</comment>
<evidence type="ECO:0000313" key="3">
    <source>
        <dbReference type="Proteomes" id="UP000243542"/>
    </source>
</evidence>